<keyword evidence="3" id="KW-1185">Reference proteome</keyword>
<proteinExistence type="predicted"/>
<dbReference type="EMBL" id="JACVVK020000135">
    <property type="protein sequence ID" value="KAK7489718.1"/>
    <property type="molecule type" value="Genomic_DNA"/>
</dbReference>
<gene>
    <name evidence="2" type="ORF">BaRGS_00019113</name>
</gene>
<comment type="caution">
    <text evidence="2">The sequence shown here is derived from an EMBL/GenBank/DDBJ whole genome shotgun (WGS) entry which is preliminary data.</text>
</comment>
<evidence type="ECO:0000313" key="3">
    <source>
        <dbReference type="Proteomes" id="UP001519460"/>
    </source>
</evidence>
<dbReference type="AlphaFoldDB" id="A0ABD0KRY6"/>
<evidence type="ECO:0000256" key="1">
    <source>
        <dbReference type="SAM" id="MobiDB-lite"/>
    </source>
</evidence>
<reference evidence="2 3" key="1">
    <citation type="journal article" date="2023" name="Sci. Data">
        <title>Genome assembly of the Korean intertidal mud-creeper Batillaria attramentaria.</title>
        <authorList>
            <person name="Patra A.K."/>
            <person name="Ho P.T."/>
            <person name="Jun S."/>
            <person name="Lee S.J."/>
            <person name="Kim Y."/>
            <person name="Won Y.J."/>
        </authorList>
    </citation>
    <scope>NUCLEOTIDE SEQUENCE [LARGE SCALE GENOMIC DNA]</scope>
    <source>
        <strain evidence="2">Wonlab-2016</strain>
    </source>
</reference>
<accession>A0ABD0KRY6</accession>
<feature type="region of interest" description="Disordered" evidence="1">
    <location>
        <begin position="98"/>
        <end position="121"/>
    </location>
</feature>
<sequence length="121" mass="13483">MNGIRVLVDGNQVFRFPTNARVETTTNITPDPPISGRIIKLTNNGYVTLCELEVYVRVKDYPQKTKKLNILQAASQAVTALNVKKRVVPDVKRVIPSPGTARADLAGRHHHNVKVRKTENT</sequence>
<evidence type="ECO:0000313" key="2">
    <source>
        <dbReference type="EMBL" id="KAK7489718.1"/>
    </source>
</evidence>
<name>A0ABD0KRY6_9CAEN</name>
<dbReference type="Proteomes" id="UP001519460">
    <property type="component" value="Unassembled WGS sequence"/>
</dbReference>
<organism evidence="2 3">
    <name type="scientific">Batillaria attramentaria</name>
    <dbReference type="NCBI Taxonomy" id="370345"/>
    <lineage>
        <taxon>Eukaryota</taxon>
        <taxon>Metazoa</taxon>
        <taxon>Spiralia</taxon>
        <taxon>Lophotrochozoa</taxon>
        <taxon>Mollusca</taxon>
        <taxon>Gastropoda</taxon>
        <taxon>Caenogastropoda</taxon>
        <taxon>Sorbeoconcha</taxon>
        <taxon>Cerithioidea</taxon>
        <taxon>Batillariidae</taxon>
        <taxon>Batillaria</taxon>
    </lineage>
</organism>
<protein>
    <submittedName>
        <fullName evidence="2">Uncharacterized protein</fullName>
    </submittedName>
</protein>